<gene>
    <name evidence="3" type="ordered locus">Mlg_1647</name>
</gene>
<feature type="domain" description="Rhodanese" evidence="2">
    <location>
        <begin position="230"/>
        <end position="342"/>
    </location>
</feature>
<dbReference type="EMBL" id="CP000453">
    <property type="protein sequence ID" value="ABI56993.1"/>
    <property type="molecule type" value="Genomic_DNA"/>
</dbReference>
<dbReference type="SUPFAM" id="SSF52821">
    <property type="entry name" value="Rhodanese/Cell cycle control phosphatase"/>
    <property type="match status" value="2"/>
</dbReference>
<evidence type="ECO:0000313" key="3">
    <source>
        <dbReference type="EMBL" id="ABI56993.1"/>
    </source>
</evidence>
<evidence type="ECO:0000313" key="4">
    <source>
        <dbReference type="Proteomes" id="UP000001962"/>
    </source>
</evidence>
<dbReference type="SMART" id="SM00450">
    <property type="entry name" value="RHOD"/>
    <property type="match status" value="2"/>
</dbReference>
<feature type="domain" description="Rhodanese" evidence="2">
    <location>
        <begin position="59"/>
        <end position="202"/>
    </location>
</feature>
<sequence>MTAAGGHAILRPHITGYGYIMRRIILLTALALLLPLSAAARQGDPLPGPLVSADWLAAHLDDVVVLDIRTDIDSFSTGLAPSDDEEGMGLCSDPLPMGSHRIEGHIPGARLVRLADITGQYPGPNGPIGGMLAEPAAFQAAMQAAGVNAGQPVVVTSQGLSISDMANATRLYFALRHFGHDSVALLDGGVAGWIDAGHDFATRQLPFEPGDFQAGPGDATLLATRGQIEAGEAGALVDGRSGGEFRGLLDSSSVAGRGHLPGALHIPMGDLGSSGRPAYLHDTERQQATFSAVPDGPLTVYCDTGRRATLHWFVLNELLGKPARLYDGSLHEWTHQGGDLARP</sequence>
<dbReference type="eggNOG" id="COG2897">
    <property type="taxonomic scope" value="Bacteria"/>
</dbReference>
<dbReference type="InterPro" id="IPR036873">
    <property type="entry name" value="Rhodanese-like_dom_sf"/>
</dbReference>
<dbReference type="Gene3D" id="3.40.250.10">
    <property type="entry name" value="Rhodanese-like domain"/>
    <property type="match status" value="2"/>
</dbReference>
<dbReference type="OrthoDB" id="9781034at2"/>
<dbReference type="KEGG" id="aeh:Mlg_1647"/>
<proteinExistence type="predicted"/>
<dbReference type="Proteomes" id="UP000001962">
    <property type="component" value="Chromosome"/>
</dbReference>
<evidence type="ECO:0000256" key="1">
    <source>
        <dbReference type="ARBA" id="ARBA00022737"/>
    </source>
</evidence>
<dbReference type="PROSITE" id="PS50206">
    <property type="entry name" value="RHODANESE_3"/>
    <property type="match status" value="2"/>
</dbReference>
<protein>
    <submittedName>
        <fullName evidence="3">Rhodanese domain protein</fullName>
    </submittedName>
</protein>
<name>Q0A844_ALKEH</name>
<organism evidence="3 4">
    <name type="scientific">Alkalilimnicola ehrlichii (strain ATCC BAA-1101 / DSM 17681 / MLHE-1)</name>
    <dbReference type="NCBI Taxonomy" id="187272"/>
    <lineage>
        <taxon>Bacteria</taxon>
        <taxon>Pseudomonadati</taxon>
        <taxon>Pseudomonadota</taxon>
        <taxon>Gammaproteobacteria</taxon>
        <taxon>Chromatiales</taxon>
        <taxon>Ectothiorhodospiraceae</taxon>
        <taxon>Alkalilimnicola</taxon>
    </lineage>
</organism>
<dbReference type="HOGENOM" id="CLU_031618_0_0_6"/>
<evidence type="ECO:0000259" key="2">
    <source>
        <dbReference type="PROSITE" id="PS50206"/>
    </source>
</evidence>
<dbReference type="InterPro" id="IPR051126">
    <property type="entry name" value="Thiosulfate_sulfurtransferase"/>
</dbReference>
<keyword evidence="1" id="KW-0677">Repeat</keyword>
<dbReference type="InterPro" id="IPR001763">
    <property type="entry name" value="Rhodanese-like_dom"/>
</dbReference>
<dbReference type="AlphaFoldDB" id="Q0A844"/>
<accession>Q0A844</accession>
<reference evidence="4" key="1">
    <citation type="submission" date="2006-08" db="EMBL/GenBank/DDBJ databases">
        <title>Complete sequence of Alkalilimnicola ehrilichei MLHE-1.</title>
        <authorList>
            <person name="Copeland A."/>
            <person name="Lucas S."/>
            <person name="Lapidus A."/>
            <person name="Barry K."/>
            <person name="Detter J.C."/>
            <person name="Glavina del Rio T."/>
            <person name="Hammon N."/>
            <person name="Israni S."/>
            <person name="Dalin E."/>
            <person name="Tice H."/>
            <person name="Pitluck S."/>
            <person name="Sims D."/>
            <person name="Brettin T."/>
            <person name="Bruce D."/>
            <person name="Han C."/>
            <person name="Tapia R."/>
            <person name="Gilna P."/>
            <person name="Schmutz J."/>
            <person name="Larimer F."/>
            <person name="Land M."/>
            <person name="Hauser L."/>
            <person name="Kyrpides N."/>
            <person name="Mikhailova N."/>
            <person name="Oremland R.S."/>
            <person name="Hoeft S.E."/>
            <person name="Switzer-Blum J."/>
            <person name="Kulp T."/>
            <person name="King G."/>
            <person name="Tabita R."/>
            <person name="Witte B."/>
            <person name="Santini J.M."/>
            <person name="Basu P."/>
            <person name="Hollibaugh J.T."/>
            <person name="Xie G."/>
            <person name="Stolz J.F."/>
            <person name="Richardson P."/>
        </authorList>
    </citation>
    <scope>NUCLEOTIDE SEQUENCE [LARGE SCALE GENOMIC DNA]</scope>
    <source>
        <strain evidence="4">ATCC BAA-1101 / DSM 17681 / MLHE-1</strain>
    </source>
</reference>
<dbReference type="PANTHER" id="PTHR43855">
    <property type="entry name" value="THIOSULFATE SULFURTRANSFERASE"/>
    <property type="match status" value="1"/>
</dbReference>
<dbReference type="Pfam" id="PF00581">
    <property type="entry name" value="Rhodanese"/>
    <property type="match status" value="2"/>
</dbReference>
<keyword evidence="4" id="KW-1185">Reference proteome</keyword>
<dbReference type="PANTHER" id="PTHR43855:SF1">
    <property type="entry name" value="THIOSULFATE SULFURTRANSFERASE"/>
    <property type="match status" value="1"/>
</dbReference>